<dbReference type="InterPro" id="IPR023395">
    <property type="entry name" value="MCP_dom_sf"/>
</dbReference>
<protein>
    <recommendedName>
        <fullName evidence="14">Mitochondrial thiamine pyrophosphate carrier 1</fullName>
    </recommendedName>
</protein>
<keyword evidence="7" id="KW-1133">Transmembrane helix</keyword>
<evidence type="ECO:0000256" key="3">
    <source>
        <dbReference type="ARBA" id="ARBA00022448"/>
    </source>
</evidence>
<dbReference type="PROSITE" id="PS50920">
    <property type="entry name" value="SOLCAR"/>
    <property type="match status" value="2"/>
</dbReference>
<dbReference type="InterPro" id="IPR050567">
    <property type="entry name" value="Mitochondrial_Carrier"/>
</dbReference>
<dbReference type="EMBL" id="CH476617">
    <property type="protein sequence ID" value="EEP80765.1"/>
    <property type="molecule type" value="Genomic_DNA"/>
</dbReference>
<dbReference type="AlphaFoldDB" id="C4JT18"/>
<feature type="repeat" description="Solcar" evidence="10">
    <location>
        <begin position="17"/>
        <end position="99"/>
    </location>
</feature>
<sequence>MATSLWWTDTSKRNRFLKEYRTQVSSGASTIIATLISTPLENLKTRMQTHDFKGYGHCARYMWRTEGLRGYAAGALPPLASVTIVRVINFTVYQKVKYMVSDAIERTTGTSPLVYYNTPGSLPTLGTLATFTIGGMAAGLAAAPLACPFELAKNVVQTSVLMANRAQASGTILENSPLRDIKRLTTAQAIKQIISRHGISGLYTGVRLHALRDTIGTGMYFAIYETTKQLISTYHGDHGSPFAPMAAGALCGVIPWICTYGLDTRKTRAQSILLGKTNEINEATVAAARSSTYRGMTVLLFRTSVQNMILLSSFEYFKAQINALPVYDEQP</sequence>
<dbReference type="GO" id="GO:0031966">
    <property type="term" value="C:mitochondrial membrane"/>
    <property type="evidence" value="ECO:0007669"/>
    <property type="project" value="UniProtKB-SubCell"/>
</dbReference>
<accession>C4JT18</accession>
<dbReference type="OrthoDB" id="2382881at2759"/>
<evidence type="ECO:0000256" key="4">
    <source>
        <dbReference type="ARBA" id="ARBA00022692"/>
    </source>
</evidence>
<keyword evidence="4 10" id="KW-0812">Transmembrane</keyword>
<dbReference type="RefSeq" id="XP_002584918.1">
    <property type="nucleotide sequence ID" value="XM_002584872.1"/>
</dbReference>
<dbReference type="GeneID" id="8441113"/>
<evidence type="ECO:0000256" key="6">
    <source>
        <dbReference type="ARBA" id="ARBA00022792"/>
    </source>
</evidence>
<dbReference type="PANTHER" id="PTHR45624:SF9">
    <property type="entry name" value="CARRIER PROTEIN, PUTATIVE (AFU_ORTHOLOGUE AFUA_4G06390)-RELATED"/>
    <property type="match status" value="1"/>
</dbReference>
<dbReference type="eggNOG" id="KOG0758">
    <property type="taxonomic scope" value="Eukaryota"/>
</dbReference>
<dbReference type="Gene3D" id="1.50.40.10">
    <property type="entry name" value="Mitochondrial carrier domain"/>
    <property type="match status" value="1"/>
</dbReference>
<keyword evidence="13" id="KW-1185">Reference proteome</keyword>
<dbReference type="Proteomes" id="UP000002058">
    <property type="component" value="Unassembled WGS sequence"/>
</dbReference>
<organism evidence="12 13">
    <name type="scientific">Uncinocarpus reesii (strain UAMH 1704)</name>
    <dbReference type="NCBI Taxonomy" id="336963"/>
    <lineage>
        <taxon>Eukaryota</taxon>
        <taxon>Fungi</taxon>
        <taxon>Dikarya</taxon>
        <taxon>Ascomycota</taxon>
        <taxon>Pezizomycotina</taxon>
        <taxon>Eurotiomycetes</taxon>
        <taxon>Eurotiomycetidae</taxon>
        <taxon>Onygenales</taxon>
        <taxon>Onygenaceae</taxon>
        <taxon>Uncinocarpus</taxon>
    </lineage>
</organism>
<dbReference type="InterPro" id="IPR018108">
    <property type="entry name" value="MCP_transmembrane"/>
</dbReference>
<comment type="subcellular location">
    <subcellularLocation>
        <location evidence="1">Mitochondrion membrane</location>
        <topology evidence="1">Multi-pass membrane protein</topology>
    </subcellularLocation>
</comment>
<reference evidence="13" key="1">
    <citation type="journal article" date="2009" name="Genome Res.">
        <title>Comparative genomic analyses of the human fungal pathogens Coccidioides and their relatives.</title>
        <authorList>
            <person name="Sharpton T.J."/>
            <person name="Stajich J.E."/>
            <person name="Rounsley S.D."/>
            <person name="Gardner M.J."/>
            <person name="Wortman J.R."/>
            <person name="Jordar V.S."/>
            <person name="Maiti R."/>
            <person name="Kodira C.D."/>
            <person name="Neafsey D.E."/>
            <person name="Zeng Q."/>
            <person name="Hung C.-Y."/>
            <person name="McMahan C."/>
            <person name="Muszewska A."/>
            <person name="Grynberg M."/>
            <person name="Mandel M.A."/>
            <person name="Kellner E.M."/>
            <person name="Barker B.M."/>
            <person name="Galgiani J.N."/>
            <person name="Orbach M.J."/>
            <person name="Kirkland T.N."/>
            <person name="Cole G.T."/>
            <person name="Henn M.R."/>
            <person name="Birren B.W."/>
            <person name="Taylor J.W."/>
        </authorList>
    </citation>
    <scope>NUCLEOTIDE SEQUENCE [LARGE SCALE GENOMIC DNA]</scope>
    <source>
        <strain evidence="13">UAMH 1704</strain>
    </source>
</reference>
<evidence type="ECO:0000256" key="11">
    <source>
        <dbReference type="RuleBase" id="RU000488"/>
    </source>
</evidence>
<dbReference type="InParanoid" id="C4JT18"/>
<dbReference type="GO" id="GO:0022857">
    <property type="term" value="F:transmembrane transporter activity"/>
    <property type="evidence" value="ECO:0007669"/>
    <property type="project" value="TreeGrafter"/>
</dbReference>
<dbReference type="HOGENOM" id="CLU_015166_4_1_1"/>
<dbReference type="KEGG" id="ure:UREG_05607"/>
<dbReference type="VEuPathDB" id="FungiDB:UREG_05607"/>
<evidence type="ECO:0000256" key="9">
    <source>
        <dbReference type="ARBA" id="ARBA00023136"/>
    </source>
</evidence>
<dbReference type="Pfam" id="PF00153">
    <property type="entry name" value="Mito_carr"/>
    <property type="match status" value="3"/>
</dbReference>
<dbReference type="PANTHER" id="PTHR45624">
    <property type="entry name" value="MITOCHONDRIAL BASIC AMINO ACIDS TRANSPORTER-RELATED"/>
    <property type="match status" value="1"/>
</dbReference>
<evidence type="ECO:0000313" key="13">
    <source>
        <dbReference type="Proteomes" id="UP000002058"/>
    </source>
</evidence>
<comment type="similarity">
    <text evidence="2 11">Belongs to the mitochondrial carrier (TC 2.A.29) family.</text>
</comment>
<dbReference type="FunFam" id="1.50.40.10:FF:000167">
    <property type="entry name" value="Uncharacterized mitochondrial carrier C29A3.11c"/>
    <property type="match status" value="1"/>
</dbReference>
<evidence type="ECO:0000256" key="2">
    <source>
        <dbReference type="ARBA" id="ARBA00006375"/>
    </source>
</evidence>
<keyword evidence="8" id="KW-0496">Mitochondrion</keyword>
<keyword evidence="9 10" id="KW-0472">Membrane</keyword>
<keyword evidence="6" id="KW-0999">Mitochondrion inner membrane</keyword>
<keyword evidence="5" id="KW-0677">Repeat</keyword>
<evidence type="ECO:0000256" key="1">
    <source>
        <dbReference type="ARBA" id="ARBA00004225"/>
    </source>
</evidence>
<gene>
    <name evidence="12" type="ORF">UREG_05607</name>
</gene>
<dbReference type="OMA" id="NRRMYRG"/>
<evidence type="ECO:0000256" key="8">
    <source>
        <dbReference type="ARBA" id="ARBA00023128"/>
    </source>
</evidence>
<evidence type="ECO:0008006" key="14">
    <source>
        <dbReference type="Google" id="ProtNLM"/>
    </source>
</evidence>
<evidence type="ECO:0000256" key="10">
    <source>
        <dbReference type="PROSITE-ProRule" id="PRU00282"/>
    </source>
</evidence>
<keyword evidence="3 11" id="KW-0813">Transport</keyword>
<feature type="repeat" description="Solcar" evidence="10">
    <location>
        <begin position="126"/>
        <end position="230"/>
    </location>
</feature>
<dbReference type="SUPFAM" id="SSF103506">
    <property type="entry name" value="Mitochondrial carrier"/>
    <property type="match status" value="1"/>
</dbReference>
<evidence type="ECO:0000256" key="7">
    <source>
        <dbReference type="ARBA" id="ARBA00022989"/>
    </source>
</evidence>
<evidence type="ECO:0000313" key="12">
    <source>
        <dbReference type="EMBL" id="EEP80765.1"/>
    </source>
</evidence>
<evidence type="ECO:0000256" key="5">
    <source>
        <dbReference type="ARBA" id="ARBA00022737"/>
    </source>
</evidence>
<name>C4JT18_UNCRE</name>
<proteinExistence type="inferred from homology"/>